<name>A0A426XDI9_ENSVE</name>
<organism evidence="1 2">
    <name type="scientific">Ensete ventricosum</name>
    <name type="common">Abyssinian banana</name>
    <name type="synonym">Musa ensete</name>
    <dbReference type="NCBI Taxonomy" id="4639"/>
    <lineage>
        <taxon>Eukaryota</taxon>
        <taxon>Viridiplantae</taxon>
        <taxon>Streptophyta</taxon>
        <taxon>Embryophyta</taxon>
        <taxon>Tracheophyta</taxon>
        <taxon>Spermatophyta</taxon>
        <taxon>Magnoliopsida</taxon>
        <taxon>Liliopsida</taxon>
        <taxon>Zingiberales</taxon>
        <taxon>Musaceae</taxon>
        <taxon>Ensete</taxon>
    </lineage>
</organism>
<accession>A0A426XDI9</accession>
<dbReference type="AlphaFoldDB" id="A0A426XDI9"/>
<evidence type="ECO:0000313" key="1">
    <source>
        <dbReference type="EMBL" id="RRT37533.1"/>
    </source>
</evidence>
<sequence length="88" mass="10122">MVKYRGELSKMGQAGPLIQAVVGGLQVQTHKLLEPLMKSPVVNKTSVKLGILCERRRRHLESHKVRLKMAETCLNILEVRLEELYQYH</sequence>
<reference evidence="1 2" key="1">
    <citation type="journal article" date="2014" name="Agronomy (Basel)">
        <title>A Draft Genome Sequence for Ensete ventricosum, the Drought-Tolerant Tree Against Hunger.</title>
        <authorList>
            <person name="Harrison J."/>
            <person name="Moore K.A."/>
            <person name="Paszkiewicz K."/>
            <person name="Jones T."/>
            <person name="Grant M."/>
            <person name="Ambacheew D."/>
            <person name="Muzemil S."/>
            <person name="Studholme D.J."/>
        </authorList>
    </citation>
    <scope>NUCLEOTIDE SEQUENCE [LARGE SCALE GENOMIC DNA]</scope>
</reference>
<dbReference type="Proteomes" id="UP000287651">
    <property type="component" value="Unassembled WGS sequence"/>
</dbReference>
<comment type="caution">
    <text evidence="1">The sequence shown here is derived from an EMBL/GenBank/DDBJ whole genome shotgun (WGS) entry which is preliminary data.</text>
</comment>
<protein>
    <submittedName>
        <fullName evidence="1">Uncharacterized protein</fullName>
    </submittedName>
</protein>
<gene>
    <name evidence="1" type="ORF">B296_00021478</name>
</gene>
<evidence type="ECO:0000313" key="2">
    <source>
        <dbReference type="Proteomes" id="UP000287651"/>
    </source>
</evidence>
<proteinExistence type="predicted"/>
<dbReference type="EMBL" id="AMZH03022185">
    <property type="protein sequence ID" value="RRT37533.1"/>
    <property type="molecule type" value="Genomic_DNA"/>
</dbReference>